<name>A0A0J1GVG5_9GAMM</name>
<comment type="caution">
    <text evidence="7">The sequence shown here is derived from an EMBL/GenBank/DDBJ whole genome shotgun (WGS) entry which is preliminary data.</text>
</comment>
<keyword evidence="1" id="KW-0229">DNA integration</keyword>
<dbReference type="InterPro" id="IPR036162">
    <property type="entry name" value="Resolvase-like_N_sf"/>
</dbReference>
<sequence>MANYAYLRVSTDSQDVANQKHGIYDYANNHGLTDLMFVEDTVTGRKKWHQRKLGPLLEGMTEGDTVIFSEVTRMARSTLQVLEILELCMEKQLKVHIAKQNMQLDGSLQSKIIATMLGLAGEIEREFIRMRTTEALAARKAAGYVLGRPKGEAKTLKLDPKREQIEKYLSMGLGIRATAKLIDEAPSTLSNYVKRRGLMSEDVLQK</sequence>
<feature type="domain" description="Resolvase/invertase-type recombinase catalytic" evidence="6">
    <location>
        <begin position="2"/>
        <end position="143"/>
    </location>
</feature>
<accession>A0A0J1GVG5</accession>
<dbReference type="PROSITE" id="PS00398">
    <property type="entry name" value="RECOMBINASES_2"/>
    <property type="match status" value="1"/>
</dbReference>
<evidence type="ECO:0000256" key="4">
    <source>
        <dbReference type="PIRSR" id="PIRSR606118-50"/>
    </source>
</evidence>
<dbReference type="OrthoDB" id="9786476at2"/>
<evidence type="ECO:0000256" key="1">
    <source>
        <dbReference type="ARBA" id="ARBA00022908"/>
    </source>
</evidence>
<dbReference type="RefSeq" id="WP_047880352.1">
    <property type="nucleotide sequence ID" value="NZ_LDOT01000028.1"/>
</dbReference>
<feature type="active site" description="O-(5'-phospho-DNA)-serine intermediate" evidence="4 5">
    <location>
        <position position="10"/>
    </location>
</feature>
<dbReference type="InterPro" id="IPR006118">
    <property type="entry name" value="Recombinase_CS"/>
</dbReference>
<dbReference type="PATRIC" id="fig|1195763.3.peg.3909"/>
<dbReference type="EMBL" id="LDOT01000028">
    <property type="protein sequence ID" value="KLV03651.1"/>
    <property type="molecule type" value="Genomic_DNA"/>
</dbReference>
<dbReference type="AlphaFoldDB" id="A0A0J1GVG5"/>
<keyword evidence="3" id="KW-0233">DNA recombination</keyword>
<gene>
    <name evidence="7" type="ORF">ABT56_18295</name>
</gene>
<dbReference type="SMART" id="SM00857">
    <property type="entry name" value="Resolvase"/>
    <property type="match status" value="1"/>
</dbReference>
<dbReference type="SUPFAM" id="SSF53041">
    <property type="entry name" value="Resolvase-like"/>
    <property type="match status" value="1"/>
</dbReference>
<dbReference type="Proteomes" id="UP000036097">
    <property type="component" value="Unassembled WGS sequence"/>
</dbReference>
<dbReference type="GO" id="GO:0003677">
    <property type="term" value="F:DNA binding"/>
    <property type="evidence" value="ECO:0007669"/>
    <property type="project" value="UniProtKB-KW"/>
</dbReference>
<protein>
    <submittedName>
        <fullName evidence="7">Resolvase</fullName>
    </submittedName>
</protein>
<dbReference type="InterPro" id="IPR006119">
    <property type="entry name" value="Resolv_N"/>
</dbReference>
<keyword evidence="8" id="KW-1185">Reference proteome</keyword>
<dbReference type="Pfam" id="PF00239">
    <property type="entry name" value="Resolvase"/>
    <property type="match status" value="1"/>
</dbReference>
<evidence type="ECO:0000313" key="8">
    <source>
        <dbReference type="Proteomes" id="UP000036097"/>
    </source>
</evidence>
<dbReference type="Gene3D" id="3.40.50.1390">
    <property type="entry name" value="Resolvase, N-terminal catalytic domain"/>
    <property type="match status" value="1"/>
</dbReference>
<evidence type="ECO:0000256" key="3">
    <source>
        <dbReference type="ARBA" id="ARBA00023172"/>
    </source>
</evidence>
<dbReference type="GO" id="GO:0015074">
    <property type="term" value="P:DNA integration"/>
    <property type="evidence" value="ECO:0007669"/>
    <property type="project" value="UniProtKB-KW"/>
</dbReference>
<dbReference type="PROSITE" id="PS51736">
    <property type="entry name" value="RECOMBINASES_3"/>
    <property type="match status" value="1"/>
</dbReference>
<evidence type="ECO:0000256" key="2">
    <source>
        <dbReference type="ARBA" id="ARBA00023125"/>
    </source>
</evidence>
<dbReference type="PANTHER" id="PTHR30461">
    <property type="entry name" value="DNA-INVERTASE FROM LAMBDOID PROPHAGE"/>
    <property type="match status" value="1"/>
</dbReference>
<dbReference type="CDD" id="cd03768">
    <property type="entry name" value="SR_ResInv"/>
    <property type="match status" value="1"/>
</dbReference>
<proteinExistence type="predicted"/>
<dbReference type="PROSITE" id="PS00397">
    <property type="entry name" value="RECOMBINASES_1"/>
    <property type="match status" value="1"/>
</dbReference>
<evidence type="ECO:0000259" key="6">
    <source>
        <dbReference type="PROSITE" id="PS51736"/>
    </source>
</evidence>
<organism evidence="7 8">
    <name type="scientific">Photobacterium aquae</name>
    <dbReference type="NCBI Taxonomy" id="1195763"/>
    <lineage>
        <taxon>Bacteria</taxon>
        <taxon>Pseudomonadati</taxon>
        <taxon>Pseudomonadota</taxon>
        <taxon>Gammaproteobacteria</taxon>
        <taxon>Vibrionales</taxon>
        <taxon>Vibrionaceae</taxon>
        <taxon>Photobacterium</taxon>
    </lineage>
</organism>
<keyword evidence="2" id="KW-0238">DNA-binding</keyword>
<dbReference type="STRING" id="1195763.ABT56_18295"/>
<reference evidence="7 8" key="1">
    <citation type="submission" date="2015-05" db="EMBL/GenBank/DDBJ databases">
        <title>Photobacterium galathea sp. nov.</title>
        <authorList>
            <person name="Machado H."/>
            <person name="Gram L."/>
        </authorList>
    </citation>
    <scope>NUCLEOTIDE SEQUENCE [LARGE SCALE GENOMIC DNA]</scope>
    <source>
        <strain evidence="7 8">CGMCC 1.12159</strain>
    </source>
</reference>
<dbReference type="PANTHER" id="PTHR30461:SF19">
    <property type="entry name" value="SITE-SPECIFIC RECOMBINASE RESOLVASE FAMILY"/>
    <property type="match status" value="1"/>
</dbReference>
<dbReference type="GO" id="GO:0000150">
    <property type="term" value="F:DNA strand exchange activity"/>
    <property type="evidence" value="ECO:0007669"/>
    <property type="project" value="InterPro"/>
</dbReference>
<dbReference type="InterPro" id="IPR050639">
    <property type="entry name" value="SSR_resolvase"/>
</dbReference>
<evidence type="ECO:0000313" key="7">
    <source>
        <dbReference type="EMBL" id="KLV03651.1"/>
    </source>
</evidence>
<evidence type="ECO:0000256" key="5">
    <source>
        <dbReference type="PROSITE-ProRule" id="PRU10137"/>
    </source>
</evidence>